<dbReference type="NCBIfam" id="NF008653">
    <property type="entry name" value="PRK11650.1"/>
    <property type="match status" value="1"/>
</dbReference>
<dbReference type="FunFam" id="3.40.50.300:FF:000042">
    <property type="entry name" value="Maltose/maltodextrin ABC transporter, ATP-binding protein"/>
    <property type="match status" value="1"/>
</dbReference>
<dbReference type="GO" id="GO:0005524">
    <property type="term" value="F:ATP binding"/>
    <property type="evidence" value="ECO:0007669"/>
    <property type="project" value="UniProtKB-KW"/>
</dbReference>
<comment type="similarity">
    <text evidence="2">Belongs to the ABC transporter superfamily.</text>
</comment>
<dbReference type="KEGG" id="orm:HTY61_13755"/>
<organism evidence="7 8">
    <name type="scientific">Oricola thermophila</name>
    <dbReference type="NCBI Taxonomy" id="2742145"/>
    <lineage>
        <taxon>Bacteria</taxon>
        <taxon>Pseudomonadati</taxon>
        <taxon>Pseudomonadota</taxon>
        <taxon>Alphaproteobacteria</taxon>
        <taxon>Hyphomicrobiales</taxon>
        <taxon>Ahrensiaceae</taxon>
        <taxon>Oricola</taxon>
    </lineage>
</organism>
<dbReference type="InterPro" id="IPR047641">
    <property type="entry name" value="ABC_transpr_MalK/UgpC-like"/>
</dbReference>
<dbReference type="InterPro" id="IPR015855">
    <property type="entry name" value="ABC_transpr_MalK-like"/>
</dbReference>
<keyword evidence="8" id="KW-1185">Reference proteome</keyword>
<dbReference type="GO" id="GO:0015423">
    <property type="term" value="F:ABC-type maltose transporter activity"/>
    <property type="evidence" value="ECO:0007669"/>
    <property type="project" value="TreeGrafter"/>
</dbReference>
<dbReference type="Gene3D" id="2.40.50.140">
    <property type="entry name" value="Nucleic acid-binding proteins"/>
    <property type="match status" value="1"/>
</dbReference>
<dbReference type="PANTHER" id="PTHR43875:SF3">
    <property type="entry name" value="MALTOSE_MALTODEXTRIN IMPORT ATP-BINDING PROTEIN MALK"/>
    <property type="match status" value="1"/>
</dbReference>
<dbReference type="Pfam" id="PF08402">
    <property type="entry name" value="TOBE_2"/>
    <property type="match status" value="1"/>
</dbReference>
<evidence type="ECO:0000259" key="6">
    <source>
        <dbReference type="PROSITE" id="PS50893"/>
    </source>
</evidence>
<dbReference type="InterPro" id="IPR017871">
    <property type="entry name" value="ABC_transporter-like_CS"/>
</dbReference>
<accession>A0A6N1VER6</accession>
<dbReference type="GO" id="GO:0016887">
    <property type="term" value="F:ATP hydrolysis activity"/>
    <property type="evidence" value="ECO:0007669"/>
    <property type="project" value="InterPro"/>
</dbReference>
<dbReference type="InterPro" id="IPR013611">
    <property type="entry name" value="Transp-assoc_OB_typ2"/>
</dbReference>
<evidence type="ECO:0000256" key="3">
    <source>
        <dbReference type="ARBA" id="ARBA00022448"/>
    </source>
</evidence>
<reference evidence="7 8" key="1">
    <citation type="submission" date="2020-06" db="EMBL/GenBank/DDBJ databases">
        <title>Oricola thermophila sp. nov. isolated from a tidal sediments.</title>
        <authorList>
            <person name="Kwon K.K."/>
            <person name="Yang S.-H."/>
            <person name="Park M.-J."/>
        </authorList>
    </citation>
    <scope>NUCLEOTIDE SEQUENCE [LARGE SCALE GENOMIC DNA]</scope>
    <source>
        <strain evidence="7 8">MEBiC13590</strain>
    </source>
</reference>
<name>A0A6N1VER6_9HYPH</name>
<dbReference type="CDD" id="cd03301">
    <property type="entry name" value="ABC_MalK_N"/>
    <property type="match status" value="1"/>
</dbReference>
<proteinExistence type="inferred from homology"/>
<dbReference type="InterPro" id="IPR003593">
    <property type="entry name" value="AAA+_ATPase"/>
</dbReference>
<dbReference type="InterPro" id="IPR008995">
    <property type="entry name" value="Mo/tungstate-bd_C_term_dom"/>
</dbReference>
<dbReference type="SUPFAM" id="SSF50331">
    <property type="entry name" value="MOP-like"/>
    <property type="match status" value="1"/>
</dbReference>
<dbReference type="SUPFAM" id="SSF52540">
    <property type="entry name" value="P-loop containing nucleoside triphosphate hydrolases"/>
    <property type="match status" value="1"/>
</dbReference>
<dbReference type="GO" id="GO:1990060">
    <property type="term" value="C:maltose transport complex"/>
    <property type="evidence" value="ECO:0007669"/>
    <property type="project" value="TreeGrafter"/>
</dbReference>
<evidence type="ECO:0000256" key="2">
    <source>
        <dbReference type="ARBA" id="ARBA00005417"/>
    </source>
</evidence>
<dbReference type="AlphaFoldDB" id="A0A6N1VER6"/>
<dbReference type="PROSITE" id="PS00211">
    <property type="entry name" value="ABC_TRANSPORTER_1"/>
    <property type="match status" value="1"/>
</dbReference>
<keyword evidence="5 7" id="KW-0067">ATP-binding</keyword>
<dbReference type="PANTHER" id="PTHR43875">
    <property type="entry name" value="MALTODEXTRIN IMPORT ATP-BINDING PROTEIN MSMX"/>
    <property type="match status" value="1"/>
</dbReference>
<dbReference type="EMBL" id="CP054836">
    <property type="protein sequence ID" value="QKV19446.1"/>
    <property type="molecule type" value="Genomic_DNA"/>
</dbReference>
<dbReference type="Proteomes" id="UP000509367">
    <property type="component" value="Chromosome"/>
</dbReference>
<dbReference type="RefSeq" id="WP_175277338.1">
    <property type="nucleotide sequence ID" value="NZ_CP054836.1"/>
</dbReference>
<evidence type="ECO:0000313" key="8">
    <source>
        <dbReference type="Proteomes" id="UP000509367"/>
    </source>
</evidence>
<dbReference type="InterPro" id="IPR027417">
    <property type="entry name" value="P-loop_NTPase"/>
</dbReference>
<dbReference type="SMART" id="SM00382">
    <property type="entry name" value="AAA"/>
    <property type="match status" value="1"/>
</dbReference>
<sequence>MAELKLTNLDKAYGHVKVLHGINLHIAKGEFIVFVGPSGCGKSTLLRCIAGLEQITGGTLEIDGMVVNDVPPSQRGIAMVFQTYALYPHMTVYDNMAFGLRLAKFPREEIDRRVRNAAEILQLTPYLDRLPKALSGGQRQRVAIGRSICRDPKVFLFDEPLSNLDAALRVATRIEIAKLNESMPDTTMIYVTHDQVEAMTLADRIVVLRAGHIEQVGSPMELYHRPANLFVAQFIGSPAMNILDAKVTSANRSAIRVDIANAGKAEVPVGGDAKLKGQKVSLGVRPEDLAIAKDKASALVSGEVEIVEALGEVTLLYVRMEGHEESLIAKLPGDVKIERGATVHLSAASEALHLFDEDGNSLSSARPLAA</sequence>
<evidence type="ECO:0000256" key="4">
    <source>
        <dbReference type="ARBA" id="ARBA00022741"/>
    </source>
</evidence>
<evidence type="ECO:0000256" key="1">
    <source>
        <dbReference type="ARBA" id="ARBA00004417"/>
    </source>
</evidence>
<evidence type="ECO:0000256" key="5">
    <source>
        <dbReference type="ARBA" id="ARBA00022840"/>
    </source>
</evidence>
<dbReference type="Pfam" id="PF00005">
    <property type="entry name" value="ABC_tran"/>
    <property type="match status" value="1"/>
</dbReference>
<gene>
    <name evidence="7" type="primary">ugpC</name>
    <name evidence="7" type="ORF">HTY61_13755</name>
</gene>
<dbReference type="InterPro" id="IPR003439">
    <property type="entry name" value="ABC_transporter-like_ATP-bd"/>
</dbReference>
<dbReference type="Gene3D" id="2.40.50.100">
    <property type="match status" value="1"/>
</dbReference>
<keyword evidence="3" id="KW-0813">Transport</keyword>
<dbReference type="GO" id="GO:0055052">
    <property type="term" value="C:ATP-binding cassette (ABC) transporter complex, substrate-binding subunit-containing"/>
    <property type="evidence" value="ECO:0007669"/>
    <property type="project" value="TreeGrafter"/>
</dbReference>
<evidence type="ECO:0000313" key="7">
    <source>
        <dbReference type="EMBL" id="QKV19446.1"/>
    </source>
</evidence>
<keyword evidence="4" id="KW-0547">Nucleotide-binding</keyword>
<dbReference type="InterPro" id="IPR012340">
    <property type="entry name" value="NA-bd_OB-fold"/>
</dbReference>
<dbReference type="Gene3D" id="3.40.50.300">
    <property type="entry name" value="P-loop containing nucleotide triphosphate hydrolases"/>
    <property type="match status" value="1"/>
</dbReference>
<protein>
    <submittedName>
        <fullName evidence="7">sn-glycerol-3-phosphate ABC transporter ATP-binding protein UgpC</fullName>
    </submittedName>
</protein>
<feature type="domain" description="ABC transporter" evidence="6">
    <location>
        <begin position="4"/>
        <end position="235"/>
    </location>
</feature>
<comment type="subcellular location">
    <subcellularLocation>
        <location evidence="1">Cell inner membrane</location>
        <topology evidence="1">Peripheral membrane protein</topology>
    </subcellularLocation>
</comment>
<dbReference type="PROSITE" id="PS50893">
    <property type="entry name" value="ABC_TRANSPORTER_2"/>
    <property type="match status" value="1"/>
</dbReference>